<dbReference type="PRINTS" id="PR00059">
    <property type="entry name" value="RIBOSOMALL6"/>
</dbReference>
<evidence type="ECO:0000256" key="1">
    <source>
        <dbReference type="ARBA" id="ARBA00009356"/>
    </source>
</evidence>
<dbReference type="InterPro" id="IPR002358">
    <property type="entry name" value="Ribosomal_uL6_CS"/>
</dbReference>
<keyword evidence="3 4" id="KW-0687">Ribonucleoprotein</keyword>
<sequence length="190" mass="20375">MVQHPTSPTFRSVQYPNEVSLEYSNAGFVVQGPLGSTRVDGSLLRRNLVSCSLCCISRTVKFTALQNTNEAHAAVGTLQRTLQAACVGVCEGVLKQLELVGVGYRASVTLDTPQILTLKLGMSHDCTYTLPLSVRCACPTPTTLTLVGVDEFEVGYVAAQIVGFRLPDAYKGKGIRYSGSSVSLKEGKKK</sequence>
<dbReference type="SUPFAM" id="SSF56053">
    <property type="entry name" value="Ribosomal protein L6"/>
    <property type="match status" value="2"/>
</dbReference>
<evidence type="ECO:0000259" key="5">
    <source>
        <dbReference type="Pfam" id="PF00347"/>
    </source>
</evidence>
<keyword evidence="2 4" id="KW-0689">Ribosomal protein</keyword>
<organism evidence="6">
    <name type="scientific">prasinophyte sp. MBIC10622</name>
    <dbReference type="NCBI Taxonomy" id="156113"/>
    <lineage>
        <taxon>Eukaryota</taxon>
        <taxon>Viridiplantae</taxon>
        <taxon>Chlorophyta</taxon>
    </lineage>
</organism>
<dbReference type="AlphaFoldDB" id="A0A650AKG3"/>
<dbReference type="EMBL" id="MN662311">
    <property type="protein sequence ID" value="QGN73927.1"/>
    <property type="molecule type" value="Genomic_DNA"/>
</dbReference>
<reference evidence="6" key="1">
    <citation type="submission" date="2019-11" db="EMBL/GenBank/DDBJ databases">
        <title>Complete mitogenomes of the marine picoplanktonic green algae Prasinoderma sp. MBIC 10622 and Prasinococcus capsulatus CCMP 1194 (Palmophyllophyceae).</title>
        <authorList>
            <person name="Turmel M."/>
            <person name="Otis C."/>
            <person name="Lemieux C."/>
        </authorList>
    </citation>
    <scope>NUCLEOTIDE SEQUENCE</scope>
</reference>
<dbReference type="InterPro" id="IPR000702">
    <property type="entry name" value="Ribosomal_uL6-like"/>
</dbReference>
<evidence type="ECO:0000256" key="4">
    <source>
        <dbReference type="RuleBase" id="RU003869"/>
    </source>
</evidence>
<name>A0A650AKG3_9CHLO</name>
<keyword evidence="6" id="KW-0496">Mitochondrion</keyword>
<dbReference type="PIRSF" id="PIRSF002162">
    <property type="entry name" value="Ribosomal_L6"/>
    <property type="match status" value="1"/>
</dbReference>
<comment type="similarity">
    <text evidence="1 4">Belongs to the universal ribosomal protein uL6 family.</text>
</comment>
<geneLocation type="mitochondrion" evidence="6"/>
<dbReference type="GO" id="GO:0002181">
    <property type="term" value="P:cytoplasmic translation"/>
    <property type="evidence" value="ECO:0007669"/>
    <property type="project" value="TreeGrafter"/>
</dbReference>
<dbReference type="PANTHER" id="PTHR11655">
    <property type="entry name" value="60S/50S RIBOSOMAL PROTEIN L6/L9"/>
    <property type="match status" value="1"/>
</dbReference>
<dbReference type="PANTHER" id="PTHR11655:SF14">
    <property type="entry name" value="LARGE RIBOSOMAL SUBUNIT PROTEIN UL6M"/>
    <property type="match status" value="1"/>
</dbReference>
<accession>A0A650AKG3</accession>
<feature type="domain" description="Large ribosomal subunit protein uL6 alpha-beta" evidence="5">
    <location>
        <begin position="100"/>
        <end position="177"/>
    </location>
</feature>
<proteinExistence type="inferred from homology"/>
<dbReference type="GO" id="GO:0022625">
    <property type="term" value="C:cytosolic large ribosomal subunit"/>
    <property type="evidence" value="ECO:0007669"/>
    <property type="project" value="TreeGrafter"/>
</dbReference>
<dbReference type="GO" id="GO:0019843">
    <property type="term" value="F:rRNA binding"/>
    <property type="evidence" value="ECO:0007669"/>
    <property type="project" value="InterPro"/>
</dbReference>
<dbReference type="InterPro" id="IPR020040">
    <property type="entry name" value="Ribosomal_uL6_a/b-dom"/>
</dbReference>
<evidence type="ECO:0000313" key="6">
    <source>
        <dbReference type="EMBL" id="QGN73927.1"/>
    </source>
</evidence>
<evidence type="ECO:0000256" key="3">
    <source>
        <dbReference type="ARBA" id="ARBA00023274"/>
    </source>
</evidence>
<dbReference type="InterPro" id="IPR036789">
    <property type="entry name" value="Ribosomal_uL6-like_a/b-dom_sf"/>
</dbReference>
<dbReference type="InterPro" id="IPR019906">
    <property type="entry name" value="Ribosomal_uL6_bac-type"/>
</dbReference>
<dbReference type="GO" id="GO:0003735">
    <property type="term" value="F:structural constituent of ribosome"/>
    <property type="evidence" value="ECO:0007669"/>
    <property type="project" value="InterPro"/>
</dbReference>
<evidence type="ECO:0000256" key="2">
    <source>
        <dbReference type="ARBA" id="ARBA00022980"/>
    </source>
</evidence>
<dbReference type="Pfam" id="PF00347">
    <property type="entry name" value="Ribosomal_L6"/>
    <property type="match status" value="1"/>
</dbReference>
<dbReference type="PROSITE" id="PS00525">
    <property type="entry name" value="RIBOSOMAL_L6_1"/>
    <property type="match status" value="1"/>
</dbReference>
<protein>
    <submittedName>
        <fullName evidence="6">Ribosomal protein L6</fullName>
    </submittedName>
</protein>
<gene>
    <name evidence="6" type="primary">rpl6</name>
</gene>
<dbReference type="Gene3D" id="3.90.930.12">
    <property type="entry name" value="Ribosomal protein L6, alpha-beta domain"/>
    <property type="match status" value="1"/>
</dbReference>